<sequence>MPKLPFLNTEEGKAAWKIREEQKEILTQKLRGWDALDMTDPLTSRSVVEASKNSVEDFEKRAFVDKNVQLVKERSSS</sequence>
<dbReference type="EMBL" id="PDUG01000006">
    <property type="protein sequence ID" value="PIC19951.1"/>
    <property type="molecule type" value="Genomic_DNA"/>
</dbReference>
<evidence type="ECO:0000313" key="1">
    <source>
        <dbReference type="EMBL" id="PIC19951.1"/>
    </source>
</evidence>
<comment type="caution">
    <text evidence="1">The sequence shown here is derived from an EMBL/GenBank/DDBJ whole genome shotgun (WGS) entry which is preliminary data.</text>
</comment>
<evidence type="ECO:0000313" key="2">
    <source>
        <dbReference type="Proteomes" id="UP000230233"/>
    </source>
</evidence>
<keyword evidence="2" id="KW-1185">Reference proteome</keyword>
<dbReference type="Proteomes" id="UP000230233">
    <property type="component" value="Chromosome X"/>
</dbReference>
<dbReference type="AlphaFoldDB" id="A0A2G5SYN4"/>
<organism evidence="1 2">
    <name type="scientific">Caenorhabditis nigoni</name>
    <dbReference type="NCBI Taxonomy" id="1611254"/>
    <lineage>
        <taxon>Eukaryota</taxon>
        <taxon>Metazoa</taxon>
        <taxon>Ecdysozoa</taxon>
        <taxon>Nematoda</taxon>
        <taxon>Chromadorea</taxon>
        <taxon>Rhabditida</taxon>
        <taxon>Rhabditina</taxon>
        <taxon>Rhabditomorpha</taxon>
        <taxon>Rhabditoidea</taxon>
        <taxon>Rhabditidae</taxon>
        <taxon>Peloderinae</taxon>
        <taxon>Caenorhabditis</taxon>
    </lineage>
</organism>
<proteinExistence type="predicted"/>
<name>A0A2G5SYN4_9PELO</name>
<accession>A0A2G5SYN4</accession>
<reference evidence="2" key="1">
    <citation type="submission" date="2017-10" db="EMBL/GenBank/DDBJ databases">
        <title>Rapid genome shrinkage in a self-fertile nematode reveals novel sperm competition proteins.</title>
        <authorList>
            <person name="Yin D."/>
            <person name="Schwarz E.M."/>
            <person name="Thomas C.G."/>
            <person name="Felde R.L."/>
            <person name="Korf I.F."/>
            <person name="Cutter A.D."/>
            <person name="Schartner C.M."/>
            <person name="Ralston E.J."/>
            <person name="Meyer B.J."/>
            <person name="Haag E.S."/>
        </authorList>
    </citation>
    <scope>NUCLEOTIDE SEQUENCE [LARGE SCALE GENOMIC DNA]</scope>
    <source>
        <strain evidence="2">JU1422</strain>
    </source>
</reference>
<protein>
    <submittedName>
        <fullName evidence="1">Uncharacterized protein</fullName>
    </submittedName>
</protein>
<gene>
    <name evidence="1" type="primary">Cnig_chr_X.g25309</name>
    <name evidence="1" type="ORF">B9Z55_025309</name>
</gene>